<feature type="region of interest" description="Disordered" evidence="1">
    <location>
        <begin position="144"/>
        <end position="269"/>
    </location>
</feature>
<feature type="compositionally biased region" description="Low complexity" evidence="1">
    <location>
        <begin position="151"/>
        <end position="191"/>
    </location>
</feature>
<dbReference type="Proteomes" id="UP001322138">
    <property type="component" value="Unassembled WGS sequence"/>
</dbReference>
<feature type="compositionally biased region" description="Polar residues" evidence="1">
    <location>
        <begin position="198"/>
        <end position="238"/>
    </location>
</feature>
<evidence type="ECO:0000256" key="2">
    <source>
        <dbReference type="SAM" id="Phobius"/>
    </source>
</evidence>
<keyword evidence="4" id="KW-1185">Reference proteome</keyword>
<dbReference type="GeneID" id="87896897"/>
<keyword evidence="2" id="KW-1133">Transmembrane helix</keyword>
<protein>
    <submittedName>
        <fullName evidence="3">Uncharacterized protein</fullName>
    </submittedName>
</protein>
<keyword evidence="2" id="KW-0472">Membrane</keyword>
<feature type="compositionally biased region" description="Low complexity" evidence="1">
    <location>
        <begin position="240"/>
        <end position="255"/>
    </location>
</feature>
<dbReference type="RefSeq" id="XP_062733178.1">
    <property type="nucleotide sequence ID" value="XM_062877415.1"/>
</dbReference>
<feature type="transmembrane region" description="Helical" evidence="2">
    <location>
        <begin position="90"/>
        <end position="115"/>
    </location>
</feature>
<keyword evidence="2" id="KW-0812">Transmembrane</keyword>
<accession>A0ABR0FMR9</accession>
<comment type="caution">
    <text evidence="3">The sequence shown here is derived from an EMBL/GenBank/DDBJ whole genome shotgun (WGS) entry which is preliminary data.</text>
</comment>
<sequence length="367" mass="38822">MGDEVSLKTVERSTCAAIAHETRLPECYDDWILPECYDHWDLPEVYIPVANPIEPGQRPSRRDRANRVQAPAALGEKQSPPPRSCWRRHWAWWILAVVLVVGGAAGGAIAGALTLTRRQGLDGSVVSASPRPIETLSGTTSLFGLAQPHGATSGAASQNTQATTTTTTTTAGIQAPTVPTDSRSTSTSTGSGFLPSKPQIQETTTSATATQKDSETGTLGATQTQRSISLPATGTTVEGSPATPIKSSSPSSNSPEPAPLMGQPSKPTRAVQIGRASRPGEARDLLEIAFYPESPCDYEVIGNYGTWVCDTPFALGGTEYQWKGCGSYTWLVWGPSQERFGACADKVTAKTLCGGLLVMGIWLCSPE</sequence>
<organism evidence="3 4">
    <name type="scientific">Podospora bellae-mahoneyi</name>
    <dbReference type="NCBI Taxonomy" id="2093777"/>
    <lineage>
        <taxon>Eukaryota</taxon>
        <taxon>Fungi</taxon>
        <taxon>Dikarya</taxon>
        <taxon>Ascomycota</taxon>
        <taxon>Pezizomycotina</taxon>
        <taxon>Sordariomycetes</taxon>
        <taxon>Sordariomycetidae</taxon>
        <taxon>Sordariales</taxon>
        <taxon>Podosporaceae</taxon>
        <taxon>Podospora</taxon>
    </lineage>
</organism>
<evidence type="ECO:0000313" key="3">
    <source>
        <dbReference type="EMBL" id="KAK4644202.1"/>
    </source>
</evidence>
<name>A0ABR0FMR9_9PEZI</name>
<feature type="region of interest" description="Disordered" evidence="1">
    <location>
        <begin position="53"/>
        <end position="83"/>
    </location>
</feature>
<evidence type="ECO:0000256" key="1">
    <source>
        <dbReference type="SAM" id="MobiDB-lite"/>
    </source>
</evidence>
<dbReference type="EMBL" id="JAFFGZ010000005">
    <property type="protein sequence ID" value="KAK4644202.1"/>
    <property type="molecule type" value="Genomic_DNA"/>
</dbReference>
<reference evidence="3 4" key="1">
    <citation type="journal article" date="2023" name="bioRxiv">
        <title>High-quality genome assemblies of four members of thePodospora anserinaspecies complex.</title>
        <authorList>
            <person name="Ament-Velasquez S.L."/>
            <person name="Vogan A.A."/>
            <person name="Wallerman O."/>
            <person name="Hartmann F."/>
            <person name="Gautier V."/>
            <person name="Silar P."/>
            <person name="Giraud T."/>
            <person name="Johannesson H."/>
        </authorList>
    </citation>
    <scope>NUCLEOTIDE SEQUENCE [LARGE SCALE GENOMIC DNA]</scope>
    <source>
        <strain evidence="3 4">CBS 112042</strain>
    </source>
</reference>
<evidence type="ECO:0000313" key="4">
    <source>
        <dbReference type="Proteomes" id="UP001322138"/>
    </source>
</evidence>
<gene>
    <name evidence="3" type="ORF">QC761_302745</name>
</gene>
<proteinExistence type="predicted"/>